<accession>A0A9P7S1N7</accession>
<sequence length="461" mass="51981">MAFDRFPSELMLRVVEHSRNDVKVLRRLALASPVFRSQSLRHLFDRVTLSSAYSHHRWIQFVENSPDIAIPHLKILIIESGRYEFATDSSGQLWGDITPHTPQRILDLQPPEISLPNPPINNITTLIWSPLQSPNPHNLTTIAHIVSSLESARNLHVIKARFTSVQQFQWFLSHSGPITFLELHRVALDDEGTGQVQVDDGVDYDLTHLKELRVNSEISIDWVVHHILSTPTALTALSIESPSFLSLHAFRMLLEVVAPSLRSLVIATATISLTDLLRISITGLSEPRSLPQLQDLTIVVPFFDARLDAEVEHSWCTLFVDQFPQASALSCITLMLDVGNVTRLEQLINAPEDKWDKFLRLLLGKIPTSFPHVAQINIHLILDERHTDQEIQGLESMILKSSSSESVQLRVQWGVLRSRTSIISRVLHYDFFRNDNGSWALRTSPSACDVTYGCFGPSVST</sequence>
<keyword evidence="2" id="KW-1185">Reference proteome</keyword>
<comment type="caution">
    <text evidence="1">The sequence shown here is derived from an EMBL/GenBank/DDBJ whole genome shotgun (WGS) entry which is preliminary data.</text>
</comment>
<organism evidence="1 2">
    <name type="scientific">Marasmius oreades</name>
    <name type="common">fairy-ring Marasmius</name>
    <dbReference type="NCBI Taxonomy" id="181124"/>
    <lineage>
        <taxon>Eukaryota</taxon>
        <taxon>Fungi</taxon>
        <taxon>Dikarya</taxon>
        <taxon>Basidiomycota</taxon>
        <taxon>Agaricomycotina</taxon>
        <taxon>Agaricomycetes</taxon>
        <taxon>Agaricomycetidae</taxon>
        <taxon>Agaricales</taxon>
        <taxon>Marasmiineae</taxon>
        <taxon>Marasmiaceae</taxon>
        <taxon>Marasmius</taxon>
    </lineage>
</organism>
<dbReference type="InterPro" id="IPR032675">
    <property type="entry name" value="LRR_dom_sf"/>
</dbReference>
<gene>
    <name evidence="1" type="ORF">E1B28_007109</name>
</gene>
<reference evidence="1" key="1">
    <citation type="journal article" date="2021" name="Genome Biol. Evol.">
        <title>The assembled and annotated genome of the fairy-ring fungus Marasmius oreades.</title>
        <authorList>
            <person name="Hiltunen M."/>
            <person name="Ament-Velasquez S.L."/>
            <person name="Johannesson H."/>
        </authorList>
    </citation>
    <scope>NUCLEOTIDE SEQUENCE</scope>
    <source>
        <strain evidence="1">03SP1</strain>
    </source>
</reference>
<protein>
    <submittedName>
        <fullName evidence="1">Uncharacterized protein</fullName>
    </submittedName>
</protein>
<evidence type="ECO:0000313" key="1">
    <source>
        <dbReference type="EMBL" id="KAG7093430.1"/>
    </source>
</evidence>
<proteinExistence type="predicted"/>
<dbReference type="OrthoDB" id="3063008at2759"/>
<dbReference type="Proteomes" id="UP001049176">
    <property type="component" value="Chromosome 4"/>
</dbReference>
<dbReference type="AlphaFoldDB" id="A0A9P7S1N7"/>
<name>A0A9P7S1N7_9AGAR</name>
<dbReference type="GeneID" id="66076185"/>
<dbReference type="EMBL" id="CM032184">
    <property type="protein sequence ID" value="KAG7093430.1"/>
    <property type="molecule type" value="Genomic_DNA"/>
</dbReference>
<evidence type="ECO:0000313" key="2">
    <source>
        <dbReference type="Proteomes" id="UP001049176"/>
    </source>
</evidence>
<dbReference type="Gene3D" id="3.80.10.10">
    <property type="entry name" value="Ribonuclease Inhibitor"/>
    <property type="match status" value="1"/>
</dbReference>
<dbReference type="RefSeq" id="XP_043009900.1">
    <property type="nucleotide sequence ID" value="XM_043151820.1"/>
</dbReference>
<dbReference type="SUPFAM" id="SSF52047">
    <property type="entry name" value="RNI-like"/>
    <property type="match status" value="1"/>
</dbReference>